<dbReference type="GO" id="GO:0003677">
    <property type="term" value="F:DNA binding"/>
    <property type="evidence" value="ECO:0007669"/>
    <property type="project" value="UniProtKB-UniRule"/>
</dbReference>
<keyword evidence="3 8" id="KW-0378">Hydrolase</keyword>
<evidence type="ECO:0000256" key="9">
    <source>
        <dbReference type="SAM" id="MobiDB-lite"/>
    </source>
</evidence>
<dbReference type="AlphaFoldDB" id="I2FV41"/>
<dbReference type="SUPFAM" id="SSF48150">
    <property type="entry name" value="DNA-glycosylase"/>
    <property type="match status" value="1"/>
</dbReference>
<dbReference type="GO" id="GO:0140078">
    <property type="term" value="F:class I DNA-(apurinic or apyrimidinic site) endonuclease activity"/>
    <property type="evidence" value="ECO:0007669"/>
    <property type="project" value="UniProtKB-EC"/>
</dbReference>
<comment type="similarity">
    <text evidence="1 8">Belongs to the Nth/MutY family.</text>
</comment>
<dbReference type="EC" id="4.2.99.18" evidence="8"/>
<organism evidence="11 12">
    <name type="scientific">Ustilago hordei</name>
    <name type="common">Barley covered smut fungus</name>
    <dbReference type="NCBI Taxonomy" id="120017"/>
    <lineage>
        <taxon>Eukaryota</taxon>
        <taxon>Fungi</taxon>
        <taxon>Dikarya</taxon>
        <taxon>Basidiomycota</taxon>
        <taxon>Ustilaginomycotina</taxon>
        <taxon>Ustilaginomycetes</taxon>
        <taxon>Ustilaginales</taxon>
        <taxon>Ustilaginaceae</taxon>
        <taxon>Ustilago</taxon>
    </lineage>
</organism>
<dbReference type="InterPro" id="IPR003265">
    <property type="entry name" value="HhH-GPD_domain"/>
</dbReference>
<keyword evidence="4 8" id="KW-0234">DNA repair</keyword>
<dbReference type="GO" id="GO:0006289">
    <property type="term" value="P:nucleotide-excision repair"/>
    <property type="evidence" value="ECO:0007669"/>
    <property type="project" value="TreeGrafter"/>
</dbReference>
<evidence type="ECO:0000313" key="12">
    <source>
        <dbReference type="Proteomes" id="UP000006174"/>
    </source>
</evidence>
<dbReference type="InterPro" id="IPR023170">
    <property type="entry name" value="HhH_base_excis_C"/>
</dbReference>
<evidence type="ECO:0000256" key="7">
    <source>
        <dbReference type="ARBA" id="ARBA00044632"/>
    </source>
</evidence>
<dbReference type="PANTHER" id="PTHR43286">
    <property type="entry name" value="ENDONUCLEASE III-LIKE PROTEIN 1"/>
    <property type="match status" value="1"/>
</dbReference>
<dbReference type="Pfam" id="PF00633">
    <property type="entry name" value="HHH"/>
    <property type="match status" value="1"/>
</dbReference>
<dbReference type="GO" id="GO:0006285">
    <property type="term" value="P:base-excision repair, AP site formation"/>
    <property type="evidence" value="ECO:0007669"/>
    <property type="project" value="UniProtKB-UniRule"/>
</dbReference>
<keyword evidence="5 8" id="KW-0456">Lyase</keyword>
<evidence type="ECO:0000256" key="6">
    <source>
        <dbReference type="ARBA" id="ARBA00023295"/>
    </source>
</evidence>
<evidence type="ECO:0000256" key="3">
    <source>
        <dbReference type="ARBA" id="ARBA00022801"/>
    </source>
</evidence>
<dbReference type="InterPro" id="IPR030841">
    <property type="entry name" value="NTH1"/>
</dbReference>
<evidence type="ECO:0000256" key="1">
    <source>
        <dbReference type="ARBA" id="ARBA00008343"/>
    </source>
</evidence>
<comment type="function">
    <text evidence="8">Bifunctional DNA N-glycosylase with associated apurinic/apyrimidinic (AP) lyase function that catalyzes the first step in base excision repair (BER), the primary repair pathway for the repair of oxidative DNA damage. The DNA N-glycosylase activity releases the damaged DNA base from DNA by cleaving the N-glycosidic bond, leaving an AP site. The AP lyase activity cleaves the phosphodiester bond 3' to the AP site by a beta-elimination. Primarily recognizes and repairs oxidative base damage of pyrimidines.</text>
</comment>
<dbReference type="FunFam" id="1.10.340.30:FF:000001">
    <property type="entry name" value="Endonuclease III"/>
    <property type="match status" value="1"/>
</dbReference>
<feature type="compositionally biased region" description="Low complexity" evidence="9">
    <location>
        <begin position="36"/>
        <end position="65"/>
    </location>
</feature>
<keyword evidence="6 8" id="KW-0326">Glycosidase</keyword>
<dbReference type="PROSITE" id="PS01155">
    <property type="entry name" value="ENDONUCLEASE_III_2"/>
    <property type="match status" value="1"/>
</dbReference>
<dbReference type="Gene3D" id="1.10.1670.10">
    <property type="entry name" value="Helix-hairpin-Helix base-excision DNA repair enzymes (C-terminal)"/>
    <property type="match status" value="1"/>
</dbReference>
<proteinExistence type="inferred from homology"/>
<dbReference type="HOGENOM" id="CLU_012862_4_1_1"/>
<dbReference type="InterPro" id="IPR011257">
    <property type="entry name" value="DNA_glycosylase"/>
</dbReference>
<comment type="caution">
    <text evidence="11">The sequence shown here is derived from an EMBL/GenBank/DDBJ whole genome shotgun (WGS) entry which is preliminary data.</text>
</comment>
<feature type="domain" description="HhH-GPD" evidence="10">
    <location>
        <begin position="254"/>
        <end position="404"/>
    </location>
</feature>
<feature type="region of interest" description="Disordered" evidence="9">
    <location>
        <begin position="1"/>
        <end position="173"/>
    </location>
</feature>
<dbReference type="EMBL" id="CAGI01000158">
    <property type="protein sequence ID" value="CCF50784.1"/>
    <property type="molecule type" value="Genomic_DNA"/>
</dbReference>
<dbReference type="CDD" id="cd00056">
    <property type="entry name" value="ENDO3c"/>
    <property type="match status" value="1"/>
</dbReference>
<keyword evidence="12" id="KW-1185">Reference proteome</keyword>
<dbReference type="PANTHER" id="PTHR43286:SF1">
    <property type="entry name" value="ENDONUCLEASE III-LIKE PROTEIN 1"/>
    <property type="match status" value="1"/>
</dbReference>
<evidence type="ECO:0000256" key="5">
    <source>
        <dbReference type="ARBA" id="ARBA00023239"/>
    </source>
</evidence>
<evidence type="ECO:0000256" key="2">
    <source>
        <dbReference type="ARBA" id="ARBA00022763"/>
    </source>
</evidence>
<dbReference type="EC" id="3.2.2.-" evidence="8"/>
<dbReference type="GO" id="GO:0000703">
    <property type="term" value="F:oxidized pyrimidine nucleobase lesion DNA N-glycosylase activity"/>
    <property type="evidence" value="ECO:0007669"/>
    <property type="project" value="UniProtKB-UniRule"/>
</dbReference>
<comment type="catalytic activity">
    <reaction evidence="7 8">
        <text>2'-deoxyribonucleotide-(2'-deoxyribose 5'-phosphate)-2'-deoxyribonucleotide-DNA = a 3'-end 2'-deoxyribonucleotide-(2,3-dehydro-2,3-deoxyribose 5'-phosphate)-DNA + a 5'-end 5'-phospho-2'-deoxyribonucleoside-DNA + H(+)</text>
        <dbReference type="Rhea" id="RHEA:66592"/>
        <dbReference type="Rhea" id="RHEA-COMP:13180"/>
        <dbReference type="Rhea" id="RHEA-COMP:16897"/>
        <dbReference type="Rhea" id="RHEA-COMP:17067"/>
        <dbReference type="ChEBI" id="CHEBI:15378"/>
        <dbReference type="ChEBI" id="CHEBI:136412"/>
        <dbReference type="ChEBI" id="CHEBI:157695"/>
        <dbReference type="ChEBI" id="CHEBI:167181"/>
        <dbReference type="EC" id="4.2.99.18"/>
    </reaction>
</comment>
<sequence>MSSRPTSSRRKLFAPTPIPAANGDNHPHTNGTNGVAAATSASEARRSYSLRTRSAASASVASTSAPVKLTSRTNRSTQKRTNPTRAASPSTASEESDFSANVEGDASDADSDLFTAETRSKSKAKGKSALLKPTRKTPAKKEQNNKSTSKKRKSASSSPKKPPTSPFDISPRKAAIKPIKVNLDPSEAHPAPPHWETVYSLLSRQRTKIVAPVDTMGCDQNGRSDRRADFWRDTDTPQDAAKRERLATLVSLMLSSQTKDPVTAEAVYNLQRTLPDGLCLKSLLEADDETISSCIAKVGFWRRKTGYLKSAARILKDDFQGDLPRTVDELCSLPGVGPKMAFLALSSMGIQIGIGVDTHVHRLTNRLGWHKTTTPEQTRLNLQSWLPQELHAKINSLLVGFGQVICVPLGPRCDLCDVGKAGFCPSRRVVDEKSTAKRVKVELLRTDDERMVVEKEAEPKVKVEVEMHGPEGRGMMEVGDLLEAGEGVAMVKKEEGEDEQAAVERALDW</sequence>
<keyword evidence="2 8" id="KW-0227">DNA damage</keyword>
<comment type="caution">
    <text evidence="8">Lacks conserved residue(s) required for the propagation of feature annotation.</text>
</comment>
<keyword evidence="8" id="KW-0496">Mitochondrion</keyword>
<dbReference type="STRING" id="1128400.I2FV41"/>
<dbReference type="eggNOG" id="KOG1921">
    <property type="taxonomic scope" value="Eukaryota"/>
</dbReference>
<dbReference type="SMART" id="SM00478">
    <property type="entry name" value="ENDO3c"/>
    <property type="match status" value="1"/>
</dbReference>
<dbReference type="HAMAP" id="MF_03183">
    <property type="entry name" value="Endonuclease_III_Nth"/>
    <property type="match status" value="1"/>
</dbReference>
<dbReference type="InterPro" id="IPR004036">
    <property type="entry name" value="Endonuclease-III-like_CS2"/>
</dbReference>
<dbReference type="OrthoDB" id="2099276at2759"/>
<evidence type="ECO:0000256" key="8">
    <source>
        <dbReference type="HAMAP-Rule" id="MF_03183"/>
    </source>
</evidence>
<dbReference type="OMA" id="RLGWHKT"/>
<feature type="compositionally biased region" description="Polar residues" evidence="9">
    <location>
        <begin position="70"/>
        <end position="93"/>
    </location>
</feature>
<evidence type="ECO:0000256" key="4">
    <source>
        <dbReference type="ARBA" id="ARBA00023204"/>
    </source>
</evidence>
<keyword evidence="8" id="KW-0539">Nucleus</keyword>
<accession>I2FV41</accession>
<evidence type="ECO:0000313" key="11">
    <source>
        <dbReference type="EMBL" id="CCF50784.1"/>
    </source>
</evidence>
<name>I2FV41_USTHO</name>
<dbReference type="GO" id="GO:0005634">
    <property type="term" value="C:nucleus"/>
    <property type="evidence" value="ECO:0007669"/>
    <property type="project" value="UniProtKB-SubCell"/>
</dbReference>
<dbReference type="Pfam" id="PF00730">
    <property type="entry name" value="HhH-GPD"/>
    <property type="match status" value="1"/>
</dbReference>
<dbReference type="GO" id="GO:0005739">
    <property type="term" value="C:mitochondrion"/>
    <property type="evidence" value="ECO:0007669"/>
    <property type="project" value="UniProtKB-SubCell"/>
</dbReference>
<dbReference type="InterPro" id="IPR000445">
    <property type="entry name" value="HhH_motif"/>
</dbReference>
<comment type="subcellular location">
    <subcellularLocation>
        <location evidence="8">Nucleus</location>
    </subcellularLocation>
    <subcellularLocation>
        <location evidence="8">Mitochondrion</location>
    </subcellularLocation>
</comment>
<gene>
    <name evidence="8" type="primary">NTH1</name>
    <name evidence="11" type="ORF">UHOR_06324</name>
</gene>
<reference evidence="11 12" key="1">
    <citation type="journal article" date="2012" name="Plant Cell">
        <title>Genome comparison of barley and maize smut fungi reveals targeted loss of RNA silencing components and species-specific presence of transposable elements.</title>
        <authorList>
            <person name="Laurie J.D."/>
            <person name="Ali S."/>
            <person name="Linning R."/>
            <person name="Mannhaupt G."/>
            <person name="Wong P."/>
            <person name="Gueldener U."/>
            <person name="Muensterkoetter M."/>
            <person name="Moore R."/>
            <person name="Kahmann R."/>
            <person name="Bakkeren G."/>
            <person name="Schirawski J."/>
        </authorList>
    </citation>
    <scope>NUCLEOTIDE SEQUENCE [LARGE SCALE GENOMIC DNA]</scope>
    <source>
        <strain evidence="12">Uh4875-4</strain>
    </source>
</reference>
<dbReference type="Proteomes" id="UP000006174">
    <property type="component" value="Unassembled WGS sequence"/>
</dbReference>
<protein>
    <recommendedName>
        <fullName evidence="8">Endonuclease III homolog</fullName>
        <ecNumber evidence="8">3.2.2.-</ecNumber>
        <ecNumber evidence="8">4.2.99.18</ecNumber>
    </recommendedName>
    <alternativeName>
        <fullName evidence="8">Bifunctional DNA N-glycosylase/DNA-(apurinic or apyrimidinic site) lyase</fullName>
        <shortName evidence="8">DNA glycosylase/AP lyase</shortName>
    </alternativeName>
</protein>
<dbReference type="Gene3D" id="1.10.340.30">
    <property type="entry name" value="Hypothetical protein, domain 2"/>
    <property type="match status" value="1"/>
</dbReference>
<evidence type="ECO:0000259" key="10">
    <source>
        <dbReference type="SMART" id="SM00478"/>
    </source>
</evidence>